<keyword evidence="10" id="KW-0227">DNA damage</keyword>
<dbReference type="CDD" id="cd18808">
    <property type="entry name" value="SF1_C_Upf1"/>
    <property type="match status" value="1"/>
</dbReference>
<feature type="region of interest" description="Disordered" evidence="21">
    <location>
        <begin position="351"/>
        <end position="375"/>
    </location>
</feature>
<keyword evidence="19" id="KW-0511">Multifunctional enzyme</keyword>
<feature type="compositionally biased region" description="Polar residues" evidence="21">
    <location>
        <begin position="431"/>
        <end position="472"/>
    </location>
</feature>
<evidence type="ECO:0000259" key="24">
    <source>
        <dbReference type="Pfam" id="PF13087"/>
    </source>
</evidence>
<evidence type="ECO:0000259" key="23">
    <source>
        <dbReference type="Pfam" id="PF13086"/>
    </source>
</evidence>
<evidence type="ECO:0000256" key="4">
    <source>
        <dbReference type="ARBA" id="ARBA00012551"/>
    </source>
</evidence>
<evidence type="ECO:0000313" key="26">
    <source>
        <dbReference type="Proteomes" id="UP001054902"/>
    </source>
</evidence>
<evidence type="ECO:0000256" key="12">
    <source>
        <dbReference type="ARBA" id="ARBA00022806"/>
    </source>
</evidence>
<comment type="cofactor">
    <cofactor evidence="1">
        <name>[4Fe-4S] cluster</name>
        <dbReference type="ChEBI" id="CHEBI:49883"/>
    </cofactor>
</comment>
<evidence type="ECO:0000256" key="13">
    <source>
        <dbReference type="ARBA" id="ARBA00022840"/>
    </source>
</evidence>
<evidence type="ECO:0000256" key="11">
    <source>
        <dbReference type="ARBA" id="ARBA00022801"/>
    </source>
</evidence>
<feature type="region of interest" description="Disordered" evidence="21">
    <location>
        <begin position="31"/>
        <end position="93"/>
    </location>
</feature>
<feature type="compositionally biased region" description="Low complexity" evidence="21">
    <location>
        <begin position="268"/>
        <end position="280"/>
    </location>
</feature>
<evidence type="ECO:0000256" key="3">
    <source>
        <dbReference type="ARBA" id="ARBA00007913"/>
    </source>
</evidence>
<dbReference type="InterPro" id="IPR026851">
    <property type="entry name" value="Dna2/JHS1_DEXXQ-box"/>
</dbReference>
<keyword evidence="9" id="KW-0547">Nucleotide-binding</keyword>
<feature type="compositionally biased region" description="Basic residues" evidence="21">
    <location>
        <begin position="172"/>
        <end position="185"/>
    </location>
</feature>
<dbReference type="GO" id="GO:0003677">
    <property type="term" value="F:DNA binding"/>
    <property type="evidence" value="ECO:0007669"/>
    <property type="project" value="UniProtKB-KW"/>
</dbReference>
<dbReference type="EC" id="3.6.4.12" evidence="4"/>
<dbReference type="SUPFAM" id="SSF52540">
    <property type="entry name" value="P-loop containing nucleoside triphosphate hydrolases"/>
    <property type="match status" value="1"/>
</dbReference>
<dbReference type="GO" id="GO:0006281">
    <property type="term" value="P:DNA repair"/>
    <property type="evidence" value="ECO:0007669"/>
    <property type="project" value="UniProtKB-KW"/>
</dbReference>
<evidence type="ECO:0000256" key="15">
    <source>
        <dbReference type="ARBA" id="ARBA00023014"/>
    </source>
</evidence>
<keyword evidence="13" id="KW-0067">ATP-binding</keyword>
<keyword evidence="26" id="KW-1185">Reference proteome</keyword>
<dbReference type="PANTHER" id="PTHR43788">
    <property type="entry name" value="DNA2/NAM7 HELICASE FAMILY MEMBER"/>
    <property type="match status" value="1"/>
</dbReference>
<dbReference type="InterPro" id="IPR047187">
    <property type="entry name" value="SF1_C_Upf1"/>
</dbReference>
<evidence type="ECO:0000256" key="20">
    <source>
        <dbReference type="ARBA" id="ARBA00047995"/>
    </source>
</evidence>
<dbReference type="Gene3D" id="3.40.50.300">
    <property type="entry name" value="P-loop containing nucleotide triphosphate hydrolases"/>
    <property type="match status" value="2"/>
</dbReference>
<evidence type="ECO:0000256" key="16">
    <source>
        <dbReference type="ARBA" id="ARBA00023125"/>
    </source>
</evidence>
<feature type="compositionally biased region" description="Polar residues" evidence="21">
    <location>
        <begin position="354"/>
        <end position="364"/>
    </location>
</feature>
<feature type="compositionally biased region" description="Low complexity" evidence="21">
    <location>
        <begin position="409"/>
        <end position="421"/>
    </location>
</feature>
<dbReference type="CDD" id="cd18041">
    <property type="entry name" value="DEXXQc_DNA2"/>
    <property type="match status" value="1"/>
</dbReference>
<keyword evidence="8" id="KW-0479">Metal-binding</keyword>
<evidence type="ECO:0000256" key="17">
    <source>
        <dbReference type="ARBA" id="ARBA00023204"/>
    </source>
</evidence>
<keyword evidence="5" id="KW-0004">4Fe-4S</keyword>
<dbReference type="Pfam" id="PF13086">
    <property type="entry name" value="AAA_11"/>
    <property type="match status" value="2"/>
</dbReference>
<dbReference type="InterPro" id="IPR014808">
    <property type="entry name" value="DNA_replication_fac_Dna2_N"/>
</dbReference>
<comment type="subcellular location">
    <subcellularLocation>
        <location evidence="2">Nucleus</location>
    </subcellularLocation>
</comment>
<dbReference type="GO" id="GO:0016787">
    <property type="term" value="F:hydrolase activity"/>
    <property type="evidence" value="ECO:0007669"/>
    <property type="project" value="UniProtKB-KW"/>
</dbReference>
<dbReference type="InterPro" id="IPR041677">
    <property type="entry name" value="DNA2/NAM7_AAA_11"/>
</dbReference>
<dbReference type="PANTHER" id="PTHR43788:SF8">
    <property type="entry name" value="DNA-BINDING PROTEIN SMUBP-2"/>
    <property type="match status" value="1"/>
</dbReference>
<evidence type="ECO:0000256" key="1">
    <source>
        <dbReference type="ARBA" id="ARBA00001966"/>
    </source>
</evidence>
<dbReference type="GO" id="GO:0043139">
    <property type="term" value="F:5'-3' DNA helicase activity"/>
    <property type="evidence" value="ECO:0007669"/>
    <property type="project" value="TreeGrafter"/>
</dbReference>
<evidence type="ECO:0000256" key="18">
    <source>
        <dbReference type="ARBA" id="ARBA00023242"/>
    </source>
</evidence>
<dbReference type="GO" id="GO:0004518">
    <property type="term" value="F:nuclease activity"/>
    <property type="evidence" value="ECO:0007669"/>
    <property type="project" value="UniProtKB-KW"/>
</dbReference>
<keyword evidence="7" id="KW-0540">Nuclease</keyword>
<keyword evidence="15" id="KW-0411">Iron-sulfur</keyword>
<dbReference type="Pfam" id="PF13087">
    <property type="entry name" value="AAA_12"/>
    <property type="match status" value="1"/>
</dbReference>
<dbReference type="Gene3D" id="3.90.320.10">
    <property type="match status" value="1"/>
</dbReference>
<dbReference type="Pfam" id="PF08696">
    <property type="entry name" value="Dna2"/>
    <property type="match status" value="1"/>
</dbReference>
<accession>A0AAD3D6K5</accession>
<dbReference type="GO" id="GO:0046872">
    <property type="term" value="F:metal ion binding"/>
    <property type="evidence" value="ECO:0007669"/>
    <property type="project" value="UniProtKB-KW"/>
</dbReference>
<name>A0AAD3D6K5_9STRA</name>
<organism evidence="25 26">
    <name type="scientific">Chaetoceros tenuissimus</name>
    <dbReference type="NCBI Taxonomy" id="426638"/>
    <lineage>
        <taxon>Eukaryota</taxon>
        <taxon>Sar</taxon>
        <taxon>Stramenopiles</taxon>
        <taxon>Ochrophyta</taxon>
        <taxon>Bacillariophyta</taxon>
        <taxon>Coscinodiscophyceae</taxon>
        <taxon>Chaetocerotophycidae</taxon>
        <taxon>Chaetocerotales</taxon>
        <taxon>Chaetocerotaceae</taxon>
        <taxon>Chaetoceros</taxon>
    </lineage>
</organism>
<evidence type="ECO:0000256" key="14">
    <source>
        <dbReference type="ARBA" id="ARBA00023004"/>
    </source>
</evidence>
<keyword evidence="14" id="KW-0408">Iron</keyword>
<comment type="caution">
    <text evidence="25">The sequence shown here is derived from an EMBL/GenBank/DDBJ whole genome shotgun (WGS) entry which is preliminary data.</text>
</comment>
<dbReference type="InterPro" id="IPR027417">
    <property type="entry name" value="P-loop_NTPase"/>
</dbReference>
<dbReference type="EMBL" id="BLLK01000062">
    <property type="protein sequence ID" value="GFH58778.1"/>
    <property type="molecule type" value="Genomic_DNA"/>
</dbReference>
<feature type="domain" description="DNA2/NAM7 helicase helicase" evidence="23">
    <location>
        <begin position="1340"/>
        <end position="1409"/>
    </location>
</feature>
<dbReference type="GO" id="GO:0005524">
    <property type="term" value="F:ATP binding"/>
    <property type="evidence" value="ECO:0007669"/>
    <property type="project" value="UniProtKB-KW"/>
</dbReference>
<dbReference type="InterPro" id="IPR050534">
    <property type="entry name" value="Coronavir_polyprotein_1ab"/>
</dbReference>
<protein>
    <recommendedName>
        <fullName evidence="4">DNA helicase</fullName>
        <ecNumber evidence="4">3.6.4.12</ecNumber>
    </recommendedName>
</protein>
<evidence type="ECO:0000256" key="7">
    <source>
        <dbReference type="ARBA" id="ARBA00022722"/>
    </source>
</evidence>
<proteinExistence type="inferred from homology"/>
<feature type="region of interest" description="Disordered" evidence="21">
    <location>
        <begin position="396"/>
        <end position="472"/>
    </location>
</feature>
<comment type="catalytic activity">
    <reaction evidence="20">
        <text>ATP + H2O = ADP + phosphate + H(+)</text>
        <dbReference type="Rhea" id="RHEA:13065"/>
        <dbReference type="ChEBI" id="CHEBI:15377"/>
        <dbReference type="ChEBI" id="CHEBI:15378"/>
        <dbReference type="ChEBI" id="CHEBI:30616"/>
        <dbReference type="ChEBI" id="CHEBI:43474"/>
        <dbReference type="ChEBI" id="CHEBI:456216"/>
        <dbReference type="EC" id="3.6.4.12"/>
    </reaction>
</comment>
<dbReference type="GO" id="GO:0005737">
    <property type="term" value="C:cytoplasm"/>
    <property type="evidence" value="ECO:0007669"/>
    <property type="project" value="TreeGrafter"/>
</dbReference>
<feature type="region of interest" description="Disordered" evidence="21">
    <location>
        <begin position="172"/>
        <end position="192"/>
    </location>
</feature>
<evidence type="ECO:0000313" key="25">
    <source>
        <dbReference type="EMBL" id="GFH58778.1"/>
    </source>
</evidence>
<gene>
    <name evidence="25" type="ORF">CTEN210_15254</name>
</gene>
<feature type="region of interest" description="Disordered" evidence="21">
    <location>
        <begin position="223"/>
        <end position="316"/>
    </location>
</feature>
<feature type="domain" description="DNA replication factor Dna2 N-terminal" evidence="22">
    <location>
        <begin position="559"/>
        <end position="766"/>
    </location>
</feature>
<keyword evidence="12" id="KW-0347">Helicase</keyword>
<dbReference type="GO" id="GO:0051539">
    <property type="term" value="F:4 iron, 4 sulfur cluster binding"/>
    <property type="evidence" value="ECO:0007669"/>
    <property type="project" value="UniProtKB-KW"/>
</dbReference>
<dbReference type="InterPro" id="IPR041679">
    <property type="entry name" value="DNA2/NAM7-like_C"/>
</dbReference>
<feature type="domain" description="DNA2/NAM7 helicase helicase" evidence="23">
    <location>
        <begin position="1209"/>
        <end position="1318"/>
    </location>
</feature>
<evidence type="ECO:0000256" key="21">
    <source>
        <dbReference type="SAM" id="MobiDB-lite"/>
    </source>
</evidence>
<feature type="compositionally biased region" description="Low complexity" evidence="21">
    <location>
        <begin position="44"/>
        <end position="56"/>
    </location>
</feature>
<evidence type="ECO:0000256" key="5">
    <source>
        <dbReference type="ARBA" id="ARBA00022485"/>
    </source>
</evidence>
<dbReference type="GO" id="GO:0005634">
    <property type="term" value="C:nucleus"/>
    <property type="evidence" value="ECO:0007669"/>
    <property type="project" value="UniProtKB-SubCell"/>
</dbReference>
<dbReference type="GO" id="GO:0017116">
    <property type="term" value="F:single-stranded DNA helicase activity"/>
    <property type="evidence" value="ECO:0007669"/>
    <property type="project" value="InterPro"/>
</dbReference>
<evidence type="ECO:0000256" key="8">
    <source>
        <dbReference type="ARBA" id="ARBA00022723"/>
    </source>
</evidence>
<dbReference type="InterPro" id="IPR011604">
    <property type="entry name" value="PDDEXK-like_dom_sf"/>
</dbReference>
<keyword evidence="16" id="KW-0238">DNA-binding</keyword>
<feature type="domain" description="DNA2/NAM7 helicase-like C-terminal" evidence="24">
    <location>
        <begin position="1416"/>
        <end position="1640"/>
    </location>
</feature>
<feature type="compositionally biased region" description="Polar residues" evidence="21">
    <location>
        <begin position="248"/>
        <end position="264"/>
    </location>
</feature>
<keyword evidence="17" id="KW-0234">DNA repair</keyword>
<sequence length="1680" mass="184645">MSDDETMNLTQGCTIEWKDENETLDSSNLLSNLFASPTPRKSVKTSSTDSKTVPSTESKPCSSIAPDSANTIDSPTEEENLSTQPRNNSEKGMDQQIRNEVDMIYSISNSQNAKSIQKKAMEQETPKIMNGDKRLDSKEISSLLNGLNDGILPGNMQRRKRRQMLEKRGKRLFNMKKQGKKRKQHAVQLEGRSSFDDLVSDLQEFSQDSNADEDNEALEGEDGCVDISLSDGNTPADMIPSSASSSSMPTQKTTNESGGNSSNEMKAAKAVSALNSSSSSDQQMHLTNSATIENPFSKANDSYNNSNHSTKPLPSNMNSYNKVTGQINSSIHGKKSSSTIEDREKPLDAVTKSVGDSNQVQENGTPLDESDPFNDIEFNDDIFAALDAAVQQRQTQSVTQNQFNHSAISSTNTSDNSQSSQGKALQRADTLPTSNRTSDNPPASVGVENNTSRVLSHSAASNTPAVPCTNSNNSANVDDEFGDFAMMDFDAIDQMVAQHNTVKQNEAVGVEFTSCTRYRIGAVRDSPSTFSKEIDVSLWSEEQLQDNKIDSDNFRIVGTIHLGGEWYTTQCAVGDVIHICSLSGRYNTEPAALPISLQTMGTTDDLVMILHPDNLITPTTISDTVSCLRRAILKSRMGSSGISSKAAVIGQMRHSLFEKCLLNNNFTKDFAHKEALDIVRSNGDTLIGCGMLNEQQILCDVVRILPNIQKFASKYTTFTGNNAFGNVGGVGQSPSIDINAEKIHGTEEFAISTELGMKGYIDVTIESVSRPPHGMMNYIKEVKPERRLMGVELKTGHNQTPQHGHMAQLSLYTMALRTRYGTAISGSERNETNSCVSGKGGMLLYLNEKGINAVHVSPQVSELKSLLNQRNVVAVALRKAAEPRGVIVEKQSTDKVESFETDGITVLPPTPAVLPDLLLDQFACERCYASRECMLNLAVESRDSNGVVSVDKRHNALLTHYTGNLQDADLKYFQEWDRLIDLEASVCNKEITKSWLKSSIELERTHATTISSLVLDMNVKSTENESALDEGDVNITCLRSPCSQSNIPMNSLRFEVQNRVVLSTDDHSNSPKTLSKMKALGLLRATVSAINENSIQIRMSYSDYLRTFKIFRETSSSPVLFRIDKEDFTTGTSTLRQNLMNLLTGENPNFSRQGSSLSQEKLADLTQRLRCHAPRVRKSIIHLEPPTFTEVDLTPILNSTGLLQEFNGLNYDQQCAVYKVLSANDYSIVQGFPGTGKTSTIVFILRILLALNKRVLVTSYTHSAVDNILMKLEQYIPHKMNESDTSDIVRIGRKSSVHPAVHKYLASEIGQALQKKLNNIPTKNNMKKNPSDLPSIASLSRVISSAKVVGVSALTVPKSPLLIGQHFDLVIVDEAGQISQPATIGAILEGQSFALVGDHEQLPPLVQSEAAEKAGYSISMMKRLAHSHPESVAQLTLQYRMNDDISLLSNILVYEGRMKSANQNVGARKVAYTSFPKALKNFIKPGQKGLGWLLPSLNPIKHVVFINTDNLGQNLESTTARSRKSSRSGGLVNDVEVLLSKMVLIGLLGCGLDPSSVGVISPFRAQVNRFLDDNIIRRHTENGLDVSTIDKYQGKDKDVIILSMVRSNDMGKTGRLLEDKRRLNVALSRAKSKLIILGSYKTLSEGSLALRPVFDEMKKRNWIETLPANAMDIYNMNTEI</sequence>
<keyword evidence="6" id="KW-0235">DNA replication</keyword>
<feature type="compositionally biased region" description="Polar residues" evidence="21">
    <location>
        <begin position="281"/>
        <end position="316"/>
    </location>
</feature>
<reference evidence="25 26" key="1">
    <citation type="journal article" date="2021" name="Sci. Rep.">
        <title>The genome of the diatom Chaetoceros tenuissimus carries an ancient integrated fragment of an extant virus.</title>
        <authorList>
            <person name="Hongo Y."/>
            <person name="Kimura K."/>
            <person name="Takaki Y."/>
            <person name="Yoshida Y."/>
            <person name="Baba S."/>
            <person name="Kobayashi G."/>
            <person name="Nagasaki K."/>
            <person name="Hano T."/>
            <person name="Tomaru Y."/>
        </authorList>
    </citation>
    <scope>NUCLEOTIDE SEQUENCE [LARGE SCALE GENOMIC DNA]</scope>
    <source>
        <strain evidence="25 26">NIES-3715</strain>
    </source>
</reference>
<evidence type="ECO:0000256" key="2">
    <source>
        <dbReference type="ARBA" id="ARBA00004123"/>
    </source>
</evidence>
<evidence type="ECO:0000256" key="6">
    <source>
        <dbReference type="ARBA" id="ARBA00022705"/>
    </source>
</evidence>
<keyword evidence="11" id="KW-0378">Hydrolase</keyword>
<evidence type="ECO:0000256" key="9">
    <source>
        <dbReference type="ARBA" id="ARBA00022741"/>
    </source>
</evidence>
<dbReference type="Proteomes" id="UP001054902">
    <property type="component" value="Unassembled WGS sequence"/>
</dbReference>
<dbReference type="GO" id="GO:0006260">
    <property type="term" value="P:DNA replication"/>
    <property type="evidence" value="ECO:0007669"/>
    <property type="project" value="UniProtKB-KW"/>
</dbReference>
<evidence type="ECO:0000256" key="10">
    <source>
        <dbReference type="ARBA" id="ARBA00022763"/>
    </source>
</evidence>
<comment type="similarity">
    <text evidence="3">Belongs to the DNA2/NAM7 helicase family.</text>
</comment>
<keyword evidence="18" id="KW-0539">Nucleus</keyword>
<evidence type="ECO:0000256" key="19">
    <source>
        <dbReference type="ARBA" id="ARBA00023268"/>
    </source>
</evidence>
<evidence type="ECO:0000259" key="22">
    <source>
        <dbReference type="Pfam" id="PF08696"/>
    </source>
</evidence>